<dbReference type="EMBL" id="JBHRYA010000003">
    <property type="protein sequence ID" value="MFC3715579.1"/>
    <property type="molecule type" value="Genomic_DNA"/>
</dbReference>
<keyword evidence="4" id="KW-1185">Reference proteome</keyword>
<gene>
    <name evidence="3" type="ORF">ACFONC_05375</name>
</gene>
<dbReference type="RefSeq" id="WP_386742685.1">
    <property type="nucleotide sequence ID" value="NZ_JBHRYA010000003.1"/>
</dbReference>
<evidence type="ECO:0000313" key="4">
    <source>
        <dbReference type="Proteomes" id="UP001595705"/>
    </source>
</evidence>
<dbReference type="InterPro" id="IPR007939">
    <property type="entry name" value="Cu-R_B_prcur"/>
</dbReference>
<protein>
    <submittedName>
        <fullName evidence="3">Copper resistance protein B</fullName>
    </submittedName>
</protein>
<keyword evidence="2" id="KW-0732">Signal</keyword>
<dbReference type="Proteomes" id="UP001595705">
    <property type="component" value="Unassembled WGS sequence"/>
</dbReference>
<feature type="chain" id="PRO_5047067137" evidence="2">
    <location>
        <begin position="31"/>
        <end position="379"/>
    </location>
</feature>
<proteinExistence type="predicted"/>
<name>A0ABV7XHN9_9GAMM</name>
<accession>A0ABV7XHN9</accession>
<organism evidence="3 4">
    <name type="scientific">Luteimonas soli</name>
    <dbReference type="NCBI Taxonomy" id="1648966"/>
    <lineage>
        <taxon>Bacteria</taxon>
        <taxon>Pseudomonadati</taxon>
        <taxon>Pseudomonadota</taxon>
        <taxon>Gammaproteobacteria</taxon>
        <taxon>Lysobacterales</taxon>
        <taxon>Lysobacteraceae</taxon>
        <taxon>Luteimonas</taxon>
    </lineage>
</organism>
<evidence type="ECO:0000256" key="1">
    <source>
        <dbReference type="SAM" id="MobiDB-lite"/>
    </source>
</evidence>
<feature type="region of interest" description="Disordered" evidence="1">
    <location>
        <begin position="32"/>
        <end position="103"/>
    </location>
</feature>
<reference evidence="4" key="1">
    <citation type="journal article" date="2019" name="Int. J. Syst. Evol. Microbiol.">
        <title>The Global Catalogue of Microorganisms (GCM) 10K type strain sequencing project: providing services to taxonomists for standard genome sequencing and annotation.</title>
        <authorList>
            <consortium name="The Broad Institute Genomics Platform"/>
            <consortium name="The Broad Institute Genome Sequencing Center for Infectious Disease"/>
            <person name="Wu L."/>
            <person name="Ma J."/>
        </authorList>
    </citation>
    <scope>NUCLEOTIDE SEQUENCE [LARGE SCALE GENOMIC DNA]</scope>
    <source>
        <strain evidence="4">KCTC 42441</strain>
    </source>
</reference>
<comment type="caution">
    <text evidence="3">The sequence shown here is derived from an EMBL/GenBank/DDBJ whole genome shotgun (WGS) entry which is preliminary data.</text>
</comment>
<feature type="compositionally biased region" description="Basic and acidic residues" evidence="1">
    <location>
        <begin position="80"/>
        <end position="89"/>
    </location>
</feature>
<sequence>MNIMTAPHSLRAGVLNAAIALALLPSAVSAQEMDHSKMQMPMPAEPTTQAKQKAGEKPASSTHAGHQTTSAPASTAEPKPPTETDHSAMDHSAMGHDMPMPANQQEPVDHSAMQHDMSAMPSEAAPVDHAAMGHGTEEKAPAEPRTPIPVITDADRAAAVPPPSDHPVHDNSIQYYVLLDRLEAWDADPGTGLEWEGQGWIGTDLNRLWLRTEGEHVDGRTESANLEVLYGRSIAPWWDLVAGVRHDFKPGASQDFAAIGVMGLAPYKFEIEATGYIGQSGQTAARFEVEYETLLTNRLILQPLVEINFYGQNDERRGIGSGLSTAEAGLRLRYEITRQFAPYIGVIHERAFGRTADLRRSEGEDINDTRVVAGFRIWF</sequence>
<feature type="signal peptide" evidence="2">
    <location>
        <begin position="1"/>
        <end position="30"/>
    </location>
</feature>
<dbReference type="Pfam" id="PF05275">
    <property type="entry name" value="CopB"/>
    <property type="match status" value="1"/>
</dbReference>
<evidence type="ECO:0000256" key="2">
    <source>
        <dbReference type="SAM" id="SignalP"/>
    </source>
</evidence>
<evidence type="ECO:0000313" key="3">
    <source>
        <dbReference type="EMBL" id="MFC3715579.1"/>
    </source>
</evidence>
<feature type="compositionally biased region" description="Polar residues" evidence="1">
    <location>
        <begin position="59"/>
        <end position="73"/>
    </location>
</feature>